<dbReference type="RefSeq" id="WP_011388687.1">
    <property type="nucleotide sequence ID" value="NC_007643.1"/>
</dbReference>
<evidence type="ECO:0000256" key="5">
    <source>
        <dbReference type="ARBA" id="ARBA00023125"/>
    </source>
</evidence>
<dbReference type="Pfam" id="PF01590">
    <property type="entry name" value="GAF"/>
    <property type="match status" value="1"/>
</dbReference>
<keyword evidence="4" id="KW-0805">Transcription regulation</keyword>
<dbReference type="SMART" id="SM00382">
    <property type="entry name" value="AAA"/>
    <property type="match status" value="1"/>
</dbReference>
<evidence type="ECO:0000313" key="10">
    <source>
        <dbReference type="Proteomes" id="UP000001929"/>
    </source>
</evidence>
<dbReference type="SUPFAM" id="SSF46689">
    <property type="entry name" value="Homeodomain-like"/>
    <property type="match status" value="1"/>
</dbReference>
<name>Q2RVW2_RHORT</name>
<dbReference type="InterPro" id="IPR025943">
    <property type="entry name" value="Sigma_54_int_dom_ATP-bd_2"/>
</dbReference>
<dbReference type="Pfam" id="PF25601">
    <property type="entry name" value="AAA_lid_14"/>
    <property type="match status" value="1"/>
</dbReference>
<dbReference type="Pfam" id="PF00158">
    <property type="entry name" value="Sigma54_activat"/>
    <property type="match status" value="1"/>
</dbReference>
<dbReference type="GO" id="GO:0000160">
    <property type="term" value="P:phosphorelay signal transduction system"/>
    <property type="evidence" value="ECO:0007669"/>
    <property type="project" value="UniProtKB-KW"/>
</dbReference>
<keyword evidence="10" id="KW-1185">Reference proteome</keyword>
<dbReference type="SUPFAM" id="SSF52540">
    <property type="entry name" value="P-loop containing nucleoside triphosphate hydrolases"/>
    <property type="match status" value="1"/>
</dbReference>
<evidence type="ECO:0000256" key="4">
    <source>
        <dbReference type="ARBA" id="ARBA00023015"/>
    </source>
</evidence>
<dbReference type="FunFam" id="3.40.50.300:FF:000006">
    <property type="entry name" value="DNA-binding transcriptional regulator NtrC"/>
    <property type="match status" value="1"/>
</dbReference>
<dbReference type="Gene3D" id="3.40.50.300">
    <property type="entry name" value="P-loop containing nucleotide triphosphate hydrolases"/>
    <property type="match status" value="1"/>
</dbReference>
<keyword evidence="3" id="KW-0902">Two-component regulatory system</keyword>
<dbReference type="InterPro" id="IPR002078">
    <property type="entry name" value="Sigma_54_int"/>
</dbReference>
<keyword evidence="1" id="KW-0547">Nucleotide-binding</keyword>
<dbReference type="CDD" id="cd00009">
    <property type="entry name" value="AAA"/>
    <property type="match status" value="1"/>
</dbReference>
<dbReference type="AlphaFoldDB" id="Q2RVW2"/>
<evidence type="ECO:0000256" key="6">
    <source>
        <dbReference type="ARBA" id="ARBA00023159"/>
    </source>
</evidence>
<dbReference type="InterPro" id="IPR029016">
    <property type="entry name" value="GAF-like_dom_sf"/>
</dbReference>
<protein>
    <submittedName>
        <fullName evidence="9">Sigma54 Specific Transcriptional Regulator containing GAF, and Fis DNA-binding domains</fullName>
    </submittedName>
</protein>
<dbReference type="eggNOG" id="COG3284">
    <property type="taxonomic scope" value="Bacteria"/>
</dbReference>
<dbReference type="SUPFAM" id="SSF55781">
    <property type="entry name" value="GAF domain-like"/>
    <property type="match status" value="1"/>
</dbReference>
<dbReference type="InterPro" id="IPR009057">
    <property type="entry name" value="Homeodomain-like_sf"/>
</dbReference>
<dbReference type="STRING" id="269796.Rru_A0932"/>
<accession>Q2RVW2</accession>
<dbReference type="InterPro" id="IPR002197">
    <property type="entry name" value="HTH_Fis"/>
</dbReference>
<dbReference type="InterPro" id="IPR027417">
    <property type="entry name" value="P-loop_NTPase"/>
</dbReference>
<dbReference type="HOGENOM" id="CLU_000445_8_12_5"/>
<organism evidence="9 10">
    <name type="scientific">Rhodospirillum rubrum (strain ATCC 11170 / ATH 1.1.1 / DSM 467 / LMG 4362 / NCIMB 8255 / S1)</name>
    <dbReference type="NCBI Taxonomy" id="269796"/>
    <lineage>
        <taxon>Bacteria</taxon>
        <taxon>Pseudomonadati</taxon>
        <taxon>Pseudomonadota</taxon>
        <taxon>Alphaproteobacteria</taxon>
        <taxon>Rhodospirillales</taxon>
        <taxon>Rhodospirillaceae</taxon>
        <taxon>Rhodospirillum</taxon>
    </lineage>
</organism>
<dbReference type="Proteomes" id="UP000001929">
    <property type="component" value="Chromosome"/>
</dbReference>
<evidence type="ECO:0000256" key="2">
    <source>
        <dbReference type="ARBA" id="ARBA00022840"/>
    </source>
</evidence>
<proteinExistence type="predicted"/>
<dbReference type="InterPro" id="IPR003018">
    <property type="entry name" value="GAF"/>
</dbReference>
<dbReference type="PROSITE" id="PS00675">
    <property type="entry name" value="SIGMA54_INTERACT_1"/>
    <property type="match status" value="1"/>
</dbReference>
<dbReference type="GO" id="GO:0006355">
    <property type="term" value="P:regulation of DNA-templated transcription"/>
    <property type="evidence" value="ECO:0007669"/>
    <property type="project" value="InterPro"/>
</dbReference>
<dbReference type="GO" id="GO:0005524">
    <property type="term" value="F:ATP binding"/>
    <property type="evidence" value="ECO:0007669"/>
    <property type="project" value="UniProtKB-KW"/>
</dbReference>
<dbReference type="PhylomeDB" id="Q2RVW2"/>
<keyword evidence="5 9" id="KW-0238">DNA-binding</keyword>
<keyword evidence="2" id="KW-0067">ATP-binding</keyword>
<dbReference type="KEGG" id="rru:Rru_A0932"/>
<dbReference type="PROSITE" id="PS50045">
    <property type="entry name" value="SIGMA54_INTERACT_4"/>
    <property type="match status" value="1"/>
</dbReference>
<dbReference type="InterPro" id="IPR003593">
    <property type="entry name" value="AAA+_ATPase"/>
</dbReference>
<keyword evidence="6" id="KW-0010">Activator</keyword>
<dbReference type="PROSITE" id="PS00688">
    <property type="entry name" value="SIGMA54_INTERACT_3"/>
    <property type="match status" value="1"/>
</dbReference>
<dbReference type="Gene3D" id="1.10.8.60">
    <property type="match status" value="1"/>
</dbReference>
<dbReference type="PANTHER" id="PTHR32071:SF77">
    <property type="entry name" value="TRANSCRIPTIONAL REGULATORY PROTEIN"/>
    <property type="match status" value="1"/>
</dbReference>
<dbReference type="Pfam" id="PF02954">
    <property type="entry name" value="HTH_8"/>
    <property type="match status" value="1"/>
</dbReference>
<dbReference type="InterPro" id="IPR058031">
    <property type="entry name" value="AAA_lid_NorR"/>
</dbReference>
<reference evidence="9 10" key="1">
    <citation type="journal article" date="2011" name="Stand. Genomic Sci.">
        <title>Complete genome sequence of Rhodospirillum rubrum type strain (S1).</title>
        <authorList>
            <person name="Munk A.C."/>
            <person name="Copeland A."/>
            <person name="Lucas S."/>
            <person name="Lapidus A."/>
            <person name="Del Rio T.G."/>
            <person name="Barry K."/>
            <person name="Detter J.C."/>
            <person name="Hammon N."/>
            <person name="Israni S."/>
            <person name="Pitluck S."/>
            <person name="Brettin T."/>
            <person name="Bruce D."/>
            <person name="Han C."/>
            <person name="Tapia R."/>
            <person name="Gilna P."/>
            <person name="Schmutz J."/>
            <person name="Larimer F."/>
            <person name="Land M."/>
            <person name="Kyrpides N.C."/>
            <person name="Mavromatis K."/>
            <person name="Richardson P."/>
            <person name="Rohde M."/>
            <person name="Goker M."/>
            <person name="Klenk H.P."/>
            <person name="Zhang Y."/>
            <person name="Roberts G.P."/>
            <person name="Reslewic S."/>
            <person name="Schwartz D.C."/>
        </authorList>
    </citation>
    <scope>NUCLEOTIDE SEQUENCE [LARGE SCALE GENOMIC DNA]</scope>
    <source>
        <strain evidence="10">ATCC 11170 / ATH 1.1.1 / DSM 467 / LMG 4362 / NCIMB 8255 / S1</strain>
    </source>
</reference>
<dbReference type="InterPro" id="IPR025944">
    <property type="entry name" value="Sigma_54_int_dom_CS"/>
</dbReference>
<dbReference type="PROSITE" id="PS00676">
    <property type="entry name" value="SIGMA54_INTERACT_2"/>
    <property type="match status" value="1"/>
</dbReference>
<dbReference type="EMBL" id="CP000230">
    <property type="protein sequence ID" value="ABC21733.1"/>
    <property type="molecule type" value="Genomic_DNA"/>
</dbReference>
<dbReference type="PATRIC" id="fig|269796.9.peg.988"/>
<dbReference type="Gene3D" id="3.30.450.40">
    <property type="match status" value="1"/>
</dbReference>
<evidence type="ECO:0000256" key="1">
    <source>
        <dbReference type="ARBA" id="ARBA00022741"/>
    </source>
</evidence>
<evidence type="ECO:0000256" key="7">
    <source>
        <dbReference type="ARBA" id="ARBA00023163"/>
    </source>
</evidence>
<dbReference type="InterPro" id="IPR025662">
    <property type="entry name" value="Sigma_54_int_dom_ATP-bd_1"/>
</dbReference>
<sequence length="653" mass="69723">MNIASTQPGTALRRARHLLEGGSLPPAGLIAPTVAHSWERSLRAGLLPFSPPAVADHLAARHLAQAVERRRELLMRARPVMDYLHAQTKGSDSVVILADDNGVLIEALGDAAFVERAERVALKPGASWHERHRGTNAIGTALVEAQPVAVHGGEHFFEHNRFLTCAAAPIAGPDGRVLGVLDISGPQRGRHPHTFGLVRAATHMIENKLFEARHEGEYRIRFHPQADGIGTLAEGMVALSEEGLVIGANRAALAFLAITPSDIGKALIEALLPLRMADILDHGHRHPGTTLGLACPGGGRFSLRVEPGWRAVVRPAAMPAPDRVQDALADLDTGDPTMAGAIERVRKILGKPIPLLLQGESGVGKEVFATALHATGPRRGRPFVAVNCAALPEHLIEAELFGYAPGAFTGARREGSAGRIREAEGGTLFLDEIGDMPLALQCRLLRVLQDRQVVPLGGGKAVSVDFALIAASHRPLKAEAEAGRFRADLYYRLNGLTLCLPPLRARRDFAALVARMIETMEPGAGIGLDPDVADALAGHGWPGNLRQLANVLRFACALRDPGEIRLGWHHLPEDLIEELRCPSGVDTDAGAGPATLRAASDSLIERMVAASGGNLSEAARRLGISRNTLYRRMNGWAKPPAPLPMGPARPCMK</sequence>
<dbReference type="PANTHER" id="PTHR32071">
    <property type="entry name" value="TRANSCRIPTIONAL REGULATORY PROTEIN"/>
    <property type="match status" value="1"/>
</dbReference>
<keyword evidence="7" id="KW-0804">Transcription</keyword>
<feature type="domain" description="Sigma-54 factor interaction" evidence="8">
    <location>
        <begin position="331"/>
        <end position="557"/>
    </location>
</feature>
<dbReference type="Gene3D" id="1.10.10.60">
    <property type="entry name" value="Homeodomain-like"/>
    <property type="match status" value="1"/>
</dbReference>
<dbReference type="GO" id="GO:0043565">
    <property type="term" value="F:sequence-specific DNA binding"/>
    <property type="evidence" value="ECO:0007669"/>
    <property type="project" value="InterPro"/>
</dbReference>
<dbReference type="PRINTS" id="PR01590">
    <property type="entry name" value="HTHFIS"/>
</dbReference>
<evidence type="ECO:0000313" key="9">
    <source>
        <dbReference type="EMBL" id="ABC21733.1"/>
    </source>
</evidence>
<gene>
    <name evidence="9" type="ordered locus">Rru_A0932</name>
</gene>
<evidence type="ECO:0000259" key="8">
    <source>
        <dbReference type="PROSITE" id="PS50045"/>
    </source>
</evidence>
<dbReference type="EnsemblBacteria" id="ABC21733">
    <property type="protein sequence ID" value="ABC21733"/>
    <property type="gene ID" value="Rru_A0932"/>
</dbReference>
<evidence type="ECO:0000256" key="3">
    <source>
        <dbReference type="ARBA" id="ARBA00023012"/>
    </source>
</evidence>